<comment type="caution">
    <text evidence="1">The sequence shown here is derived from an EMBL/GenBank/DDBJ whole genome shotgun (WGS) entry which is preliminary data.</text>
</comment>
<dbReference type="AlphaFoldDB" id="A0AB74JG25"/>
<evidence type="ECO:0000313" key="2">
    <source>
        <dbReference type="Proteomes" id="UP000310374"/>
    </source>
</evidence>
<dbReference type="EMBL" id="QZAT01000199">
    <property type="protein sequence ID" value="THX22151.1"/>
    <property type="molecule type" value="Genomic_DNA"/>
</dbReference>
<proteinExistence type="predicted"/>
<gene>
    <name evidence="1" type="ORF">D6D12_09407</name>
</gene>
<reference evidence="1 2" key="1">
    <citation type="submission" date="2018-10" db="EMBL/GenBank/DDBJ databases">
        <title>Fifty Aureobasidium pullulans genomes reveal a recombining polyextremotolerant generalist.</title>
        <authorList>
            <person name="Gostincar C."/>
            <person name="Turk M."/>
            <person name="Zajc J."/>
            <person name="Gunde-Cimerman N."/>
        </authorList>
    </citation>
    <scope>NUCLEOTIDE SEQUENCE [LARGE SCALE GENOMIC DNA]</scope>
    <source>
        <strain evidence="1 2">EXF-10081</strain>
    </source>
</reference>
<evidence type="ECO:0008006" key="3">
    <source>
        <dbReference type="Google" id="ProtNLM"/>
    </source>
</evidence>
<organism evidence="1 2">
    <name type="scientific">Aureobasidium pullulans</name>
    <name type="common">Black yeast</name>
    <name type="synonym">Pullularia pullulans</name>
    <dbReference type="NCBI Taxonomy" id="5580"/>
    <lineage>
        <taxon>Eukaryota</taxon>
        <taxon>Fungi</taxon>
        <taxon>Dikarya</taxon>
        <taxon>Ascomycota</taxon>
        <taxon>Pezizomycotina</taxon>
        <taxon>Dothideomycetes</taxon>
        <taxon>Dothideomycetidae</taxon>
        <taxon>Dothideales</taxon>
        <taxon>Saccotheciaceae</taxon>
        <taxon>Aureobasidium</taxon>
    </lineage>
</organism>
<evidence type="ECO:0000313" key="1">
    <source>
        <dbReference type="EMBL" id="THX22151.1"/>
    </source>
</evidence>
<name>A0AB74JG25_AURPU</name>
<dbReference type="Proteomes" id="UP000310374">
    <property type="component" value="Unassembled WGS sequence"/>
</dbReference>
<protein>
    <recommendedName>
        <fullName evidence="3">Altered inheritance of mitochondria protein 41</fullName>
    </recommendedName>
</protein>
<sequence length="161" mass="17817">MLSLARRHNNDAAPRLERLVALLYDVQIRAKVTRIVKEKMQGLAAGAIIAEAVVAEPKAETETTTTKAKAETETTTTKAKAETEVIIAKAKAETEVIIAKAKVETEPIITKAKAETQSDFKDVASKRLFGILKAAMETRVQWVVSPMKKSRWLRNNARTKM</sequence>
<accession>A0AB74JG25</accession>